<evidence type="ECO:0000259" key="1">
    <source>
        <dbReference type="PROSITE" id="PS51186"/>
    </source>
</evidence>
<dbReference type="AlphaFoldDB" id="A0A3N5B9X9"/>
<dbReference type="GO" id="GO:0016747">
    <property type="term" value="F:acyltransferase activity, transferring groups other than amino-acyl groups"/>
    <property type="evidence" value="ECO:0007669"/>
    <property type="project" value="InterPro"/>
</dbReference>
<proteinExistence type="predicted"/>
<reference evidence="2 3" key="1">
    <citation type="submission" date="2018-11" db="EMBL/GenBank/DDBJ databases">
        <title>Genomic Encyclopedia of Type Strains, Phase IV (KMG-IV): sequencing the most valuable type-strain genomes for metagenomic binning, comparative biology and taxonomic classification.</title>
        <authorList>
            <person name="Goeker M."/>
        </authorList>
    </citation>
    <scope>NUCLEOTIDE SEQUENCE [LARGE SCALE GENOMIC DNA]</scope>
    <source>
        <strain evidence="2 3">DSM 18090</strain>
    </source>
</reference>
<dbReference type="Proteomes" id="UP000276443">
    <property type="component" value="Unassembled WGS sequence"/>
</dbReference>
<dbReference type="InterPro" id="IPR000182">
    <property type="entry name" value="GNAT_dom"/>
</dbReference>
<comment type="caution">
    <text evidence="2">The sequence shown here is derived from an EMBL/GenBank/DDBJ whole genome shotgun (WGS) entry which is preliminary data.</text>
</comment>
<dbReference type="EMBL" id="RKRF01000008">
    <property type="protein sequence ID" value="RPF54213.1"/>
    <property type="molecule type" value="Genomic_DNA"/>
</dbReference>
<organism evidence="2 3">
    <name type="scientific">Aquisalibacillus elongatus</name>
    <dbReference type="NCBI Taxonomy" id="485577"/>
    <lineage>
        <taxon>Bacteria</taxon>
        <taxon>Bacillati</taxon>
        <taxon>Bacillota</taxon>
        <taxon>Bacilli</taxon>
        <taxon>Bacillales</taxon>
        <taxon>Bacillaceae</taxon>
        <taxon>Aquisalibacillus</taxon>
    </lineage>
</organism>
<dbReference type="Gene3D" id="3.40.630.30">
    <property type="match status" value="1"/>
</dbReference>
<keyword evidence="3" id="KW-1185">Reference proteome</keyword>
<dbReference type="Pfam" id="PF13302">
    <property type="entry name" value="Acetyltransf_3"/>
    <property type="match status" value="1"/>
</dbReference>
<dbReference type="SUPFAM" id="SSF55729">
    <property type="entry name" value="Acyl-CoA N-acyltransferases (Nat)"/>
    <property type="match status" value="1"/>
</dbReference>
<dbReference type="PANTHER" id="PTHR43415">
    <property type="entry name" value="SPERMIDINE N(1)-ACETYLTRANSFERASE"/>
    <property type="match status" value="1"/>
</dbReference>
<name>A0A3N5B9X9_9BACI</name>
<gene>
    <name evidence="2" type="ORF">EDC24_1406</name>
</gene>
<evidence type="ECO:0000313" key="2">
    <source>
        <dbReference type="EMBL" id="RPF54213.1"/>
    </source>
</evidence>
<sequence>MDRIKLRYFNKSDIDLKVKWINDPEINEYLHYDIPLCKDRTLNWYNKIIGNQTREDFVYEVADETVNKTIGLIGLLNIDNKNAKAEFYIVNGEKEYWGKGLAQKASKEFLTKMFLKHRLNKIYLYTEVNNKGAQKLFEKIGFVKEGLLKEDLIFMGEKVDRYTYSIFRKDFLDG</sequence>
<accession>A0A3N5B9X9</accession>
<dbReference type="InterPro" id="IPR016181">
    <property type="entry name" value="Acyl_CoA_acyltransferase"/>
</dbReference>
<dbReference type="PROSITE" id="PS51186">
    <property type="entry name" value="GNAT"/>
    <property type="match status" value="1"/>
</dbReference>
<keyword evidence="2" id="KW-0808">Transferase</keyword>
<evidence type="ECO:0000313" key="3">
    <source>
        <dbReference type="Proteomes" id="UP000276443"/>
    </source>
</evidence>
<dbReference type="RefSeq" id="WP_170158495.1">
    <property type="nucleotide sequence ID" value="NZ_RKRF01000008.1"/>
</dbReference>
<feature type="domain" description="N-acetyltransferase" evidence="1">
    <location>
        <begin position="4"/>
        <end position="160"/>
    </location>
</feature>
<protein>
    <submittedName>
        <fullName evidence="2">RimJ/RimL family protein N-acetyltransferase</fullName>
    </submittedName>
</protein>
<dbReference type="PANTHER" id="PTHR43415:SF3">
    <property type="entry name" value="GNAT-FAMILY ACETYLTRANSFERASE"/>
    <property type="match status" value="1"/>
</dbReference>